<dbReference type="AlphaFoldDB" id="A0A9P8VD64"/>
<keyword evidence="2" id="KW-1185">Reference proteome</keyword>
<dbReference type="GO" id="GO:0003723">
    <property type="term" value="F:RNA binding"/>
    <property type="evidence" value="ECO:0007669"/>
    <property type="project" value="InterPro"/>
</dbReference>
<dbReference type="GO" id="GO:0003690">
    <property type="term" value="F:double-stranded DNA binding"/>
    <property type="evidence" value="ECO:0007669"/>
    <property type="project" value="InterPro"/>
</dbReference>
<accession>A0A9P8VD64</accession>
<dbReference type="PANTHER" id="PTHR12732:SF8">
    <property type="entry name" value="NUCLEAR MRNA EXPORT PROTEIN THP1"/>
    <property type="match status" value="1"/>
</dbReference>
<gene>
    <name evidence="1" type="ORF">F5X68DRAFT_261353</name>
</gene>
<evidence type="ECO:0000313" key="1">
    <source>
        <dbReference type="EMBL" id="KAH6688058.1"/>
    </source>
</evidence>
<dbReference type="Proteomes" id="UP000770015">
    <property type="component" value="Unassembled WGS sequence"/>
</dbReference>
<name>A0A9P8VD64_9PEZI</name>
<sequence>MSLLPQFLGQIRGFVKAQDGDELRKWLLVEPNASQTYHDLAAEVRSGFRRETKALETAVERYLPEDDDVPEGQATPWPGFVTFMVDYLVFWRDVDFDDLLKAHALLSGLVNSCGTAFAHPTYGGMLLNTSMSLCETLSRLTMMVHRRPEIASSLRAGDPEDDKSIAETSAEIIQKVFTTCLTDRTSGRFSKPEGKKVGVYMFANLVLKLLFACRRTHLAKQIFTNISTNSPPLSLYPAAQRVTFLYYLGRFNLSNCHFVRAAHCLERAYLETPAQLASHRQTILTYLIPANMLLGRLPSDSLLARPEAAALLASVFSPLCTAIRKGDFLLFQETLAAHEDWLFEKGLLIFLTYRLRPLLWRSMTRRTFLLTFASENFDDDPNATARRAATLDLADVLTVATYQQRRLQGWRRVPDRARPAHVSAVFMRAVANDTLSTLVPPDGMPKKLRPNEGLIWGNTDVTLSDVEMMVASLVTQGFMNGYIAHSSARFAIMGAAKAGGPLAAGFPAPWKAIVERFYEDGDVDLDDVPGWVKF</sequence>
<dbReference type="PANTHER" id="PTHR12732">
    <property type="entry name" value="UNCHARACTERIZED PROTEASOME COMPONENT REGION PCI-CONTAINING"/>
    <property type="match status" value="1"/>
</dbReference>
<reference evidence="1" key="1">
    <citation type="journal article" date="2021" name="Nat. Commun.">
        <title>Genetic determinants of endophytism in the Arabidopsis root mycobiome.</title>
        <authorList>
            <person name="Mesny F."/>
            <person name="Miyauchi S."/>
            <person name="Thiergart T."/>
            <person name="Pickel B."/>
            <person name="Atanasova L."/>
            <person name="Karlsson M."/>
            <person name="Huettel B."/>
            <person name="Barry K.W."/>
            <person name="Haridas S."/>
            <person name="Chen C."/>
            <person name="Bauer D."/>
            <person name="Andreopoulos W."/>
            <person name="Pangilinan J."/>
            <person name="LaButti K."/>
            <person name="Riley R."/>
            <person name="Lipzen A."/>
            <person name="Clum A."/>
            <person name="Drula E."/>
            <person name="Henrissat B."/>
            <person name="Kohler A."/>
            <person name="Grigoriev I.V."/>
            <person name="Martin F.M."/>
            <person name="Hacquard S."/>
        </authorList>
    </citation>
    <scope>NUCLEOTIDE SEQUENCE</scope>
    <source>
        <strain evidence="1">MPI-SDFR-AT-0117</strain>
    </source>
</reference>
<proteinExistence type="predicted"/>
<dbReference type="Gene3D" id="1.10.10.10">
    <property type="entry name" value="Winged helix-like DNA-binding domain superfamily/Winged helix DNA-binding domain"/>
    <property type="match status" value="1"/>
</dbReference>
<evidence type="ECO:0000313" key="2">
    <source>
        <dbReference type="Proteomes" id="UP000770015"/>
    </source>
</evidence>
<organism evidence="1 2">
    <name type="scientific">Plectosphaerella plurivora</name>
    <dbReference type="NCBI Taxonomy" id="936078"/>
    <lineage>
        <taxon>Eukaryota</taxon>
        <taxon>Fungi</taxon>
        <taxon>Dikarya</taxon>
        <taxon>Ascomycota</taxon>
        <taxon>Pezizomycotina</taxon>
        <taxon>Sordariomycetes</taxon>
        <taxon>Hypocreomycetidae</taxon>
        <taxon>Glomerellales</taxon>
        <taxon>Plectosphaerellaceae</taxon>
        <taxon>Plectosphaerella</taxon>
    </lineage>
</organism>
<dbReference type="InterPro" id="IPR036388">
    <property type="entry name" value="WH-like_DNA-bd_sf"/>
</dbReference>
<dbReference type="EMBL" id="JAGSXJ010000010">
    <property type="protein sequence ID" value="KAH6688058.1"/>
    <property type="molecule type" value="Genomic_DNA"/>
</dbReference>
<dbReference type="SMART" id="SM00753">
    <property type="entry name" value="PAM"/>
    <property type="match status" value="1"/>
</dbReference>
<dbReference type="InterPro" id="IPR045114">
    <property type="entry name" value="Csn12-like"/>
</dbReference>
<protein>
    <submittedName>
        <fullName evidence="1">PCI domain-containing protein</fullName>
    </submittedName>
</protein>
<dbReference type="OrthoDB" id="5404651at2759"/>
<comment type="caution">
    <text evidence="1">The sequence shown here is derived from an EMBL/GenBank/DDBJ whole genome shotgun (WGS) entry which is preliminary data.</text>
</comment>